<dbReference type="EC" id="2.7.4.1" evidence="1"/>
<organism evidence="1 2">
    <name type="scientific">Pedobacter africanus</name>
    <dbReference type="NCBI Taxonomy" id="151894"/>
    <lineage>
        <taxon>Bacteria</taxon>
        <taxon>Pseudomonadati</taxon>
        <taxon>Bacteroidota</taxon>
        <taxon>Sphingobacteriia</taxon>
        <taxon>Sphingobacteriales</taxon>
        <taxon>Sphingobacteriaceae</taxon>
        <taxon>Pedobacter</taxon>
    </lineage>
</organism>
<keyword evidence="2" id="KW-1185">Reference proteome</keyword>
<sequence length="687" mass="79933">MTKKKAPFLNREISWLYFNERVLQEAADETVPLIERIKFLSIFSSNLEEFYRVRVATLSRLSNLNDKSKALLGFNPKKILNEIKNIVVKQERKFEQLFKATLINELAQNRIFILNDTQLNVSRGEFVRNHFRDRILSNLVPIMIDLDKPFPELKDRYLYFFVRLSKTSGGKTKSEKYALVELPPDLPRFLVLPETNGLKFIILAEDIIKYCMDDIFYVFNYDNLDAFSIQLTRDAELDIDKNISDKFIEELKASLDKRKKGKPMRLLYDTEMPFEMLTVLISKMKIEAEGLIPGNRYHRFGDFIAFPNVGSQDLEYKPNVPLKVHGLHRTESIFNKLQGKDYLINLPYQSYDYIILFLREAAIDPKVTEINITLYRLAENSRVINALINAAKNGKTVNCLVELKARFDEQANIFWTNRLQEEGVNVNYGLTDYKVHSKICLVKRMEKGRAVYYANLATGNFNEKTAKLYCDHSIFTSRKEITTDLLKLFKALNKKTVTKDFKHLIVSPLESRNKFYHLIDREIKIARQGKPAYMILKVNSLADEGIVEKLYEASNAGVKVKLIVRGICTLVPGVPDFSMNITVISIIDKFLEHARVFIFGNNGKEEMFLSSADLMSRNFEHRVEVGFPVLDEEVKQEIRDIIEFQLQDNVKARDVTRLNNNKYHKNNLKTKIRAQVQTYNYLKNKHQ</sequence>
<evidence type="ECO:0000313" key="2">
    <source>
        <dbReference type="Proteomes" id="UP001246858"/>
    </source>
</evidence>
<keyword evidence="1" id="KW-0418">Kinase</keyword>
<name>A0ACC6KUT0_9SPHI</name>
<comment type="caution">
    <text evidence="1">The sequence shown here is derived from an EMBL/GenBank/DDBJ whole genome shotgun (WGS) entry which is preliminary data.</text>
</comment>
<accession>A0ACC6KUT0</accession>
<keyword evidence="1" id="KW-0808">Transferase</keyword>
<evidence type="ECO:0000313" key="1">
    <source>
        <dbReference type="EMBL" id="MDR6782868.1"/>
    </source>
</evidence>
<dbReference type="Proteomes" id="UP001246858">
    <property type="component" value="Unassembled WGS sequence"/>
</dbReference>
<reference evidence="1" key="1">
    <citation type="submission" date="2023-07" db="EMBL/GenBank/DDBJ databases">
        <title>Sorghum-associated microbial communities from plants grown in Nebraska, USA.</title>
        <authorList>
            <person name="Schachtman D."/>
        </authorList>
    </citation>
    <scope>NUCLEOTIDE SEQUENCE</scope>
    <source>
        <strain evidence="1">2697</strain>
    </source>
</reference>
<protein>
    <submittedName>
        <fullName evidence="1">Polyphosphate kinase</fullName>
        <ecNumber evidence="1">2.7.4.1</ecNumber>
    </submittedName>
</protein>
<dbReference type="EMBL" id="JAVDTF010000001">
    <property type="protein sequence ID" value="MDR6782868.1"/>
    <property type="molecule type" value="Genomic_DNA"/>
</dbReference>
<proteinExistence type="predicted"/>
<gene>
    <name evidence="1" type="ORF">J2X78_001420</name>
</gene>